<dbReference type="PANTHER" id="PTHR13318:SF190">
    <property type="entry name" value="PARTNER OF PAIRED, ISOFORM B"/>
    <property type="match status" value="1"/>
</dbReference>
<dbReference type="SMART" id="SM00256">
    <property type="entry name" value="FBOX"/>
    <property type="match status" value="1"/>
</dbReference>
<dbReference type="OrthoDB" id="9856535at2759"/>
<evidence type="ECO:0000259" key="1">
    <source>
        <dbReference type="PROSITE" id="PS50181"/>
    </source>
</evidence>
<feature type="domain" description="F-box" evidence="1">
    <location>
        <begin position="34"/>
        <end position="80"/>
    </location>
</feature>
<accession>A0A232EWP8</accession>
<dbReference type="PANTHER" id="PTHR13318">
    <property type="entry name" value="PARTNER OF PAIRED, ISOFORM B-RELATED"/>
    <property type="match status" value="1"/>
</dbReference>
<keyword evidence="3" id="KW-1185">Reference proteome</keyword>
<dbReference type="GO" id="GO:0031146">
    <property type="term" value="P:SCF-dependent proteasomal ubiquitin-dependent protein catabolic process"/>
    <property type="evidence" value="ECO:0007669"/>
    <property type="project" value="TreeGrafter"/>
</dbReference>
<dbReference type="AlphaFoldDB" id="A0A232EWP8"/>
<organism evidence="2 3">
    <name type="scientific">Trichomalopsis sarcophagae</name>
    <dbReference type="NCBI Taxonomy" id="543379"/>
    <lineage>
        <taxon>Eukaryota</taxon>
        <taxon>Metazoa</taxon>
        <taxon>Ecdysozoa</taxon>
        <taxon>Arthropoda</taxon>
        <taxon>Hexapoda</taxon>
        <taxon>Insecta</taxon>
        <taxon>Pterygota</taxon>
        <taxon>Neoptera</taxon>
        <taxon>Endopterygota</taxon>
        <taxon>Hymenoptera</taxon>
        <taxon>Apocrita</taxon>
        <taxon>Proctotrupomorpha</taxon>
        <taxon>Chalcidoidea</taxon>
        <taxon>Pteromalidae</taxon>
        <taxon>Pteromalinae</taxon>
        <taxon>Trichomalopsis</taxon>
    </lineage>
</organism>
<dbReference type="GO" id="GO:0019005">
    <property type="term" value="C:SCF ubiquitin ligase complex"/>
    <property type="evidence" value="ECO:0007669"/>
    <property type="project" value="TreeGrafter"/>
</dbReference>
<dbReference type="PROSITE" id="PS50181">
    <property type="entry name" value="FBOX"/>
    <property type="match status" value="1"/>
</dbReference>
<evidence type="ECO:0000313" key="3">
    <source>
        <dbReference type="Proteomes" id="UP000215335"/>
    </source>
</evidence>
<dbReference type="STRING" id="543379.A0A232EWP8"/>
<sequence>MKRANSGSPEPCSADTLPPEAKRSKILYHDEVYVYSLLDLSDDVLLHIFKYLSSFDLMSLHLCCTRLHNLCYDRTLWRTVDLRARHLPLEELNEYMKFIQPVTKTVAIRGNKRKSEFPELDESFLNTLNLKCENLQELILEDYSILRGNIQIKNFPRSLQKLSFKGCQIIKDGLNGENNNKSYLWGIDRHMPNLTCLILTNCHWLNSHSFMAISKISKLKEVRLNSCHGLSEEVAYASLACRYGLKSLEILDLRDTFVGDSVVSSFNQTSTLTEIYLERPSSETVQHRPDERPPQQEVLLVQLQRGPEAIHQNHQVVNGDAFNRLIFNMIDDTVRGNISDRSVCALGLVNHEINQEIIQNRNEVQVVQGRPRTSTNPNLKKLVVRNYAGVTNQTLINFVVNGPKLEYLDVTGTSVTKEGLQFFKTNRPNVTIISSFDEI</sequence>
<reference evidence="2 3" key="1">
    <citation type="journal article" date="2017" name="Curr. Biol.">
        <title>The Evolution of Venom by Co-option of Single-Copy Genes.</title>
        <authorList>
            <person name="Martinson E.O."/>
            <person name="Mrinalini"/>
            <person name="Kelkar Y.D."/>
            <person name="Chang C.H."/>
            <person name="Werren J.H."/>
        </authorList>
    </citation>
    <scope>NUCLEOTIDE SEQUENCE [LARGE SCALE GENOMIC DNA]</scope>
    <source>
        <strain evidence="2 3">Alberta</strain>
        <tissue evidence="2">Whole body</tissue>
    </source>
</reference>
<dbReference type="Proteomes" id="UP000215335">
    <property type="component" value="Unassembled WGS sequence"/>
</dbReference>
<dbReference type="InterPro" id="IPR001810">
    <property type="entry name" value="F-box_dom"/>
</dbReference>
<dbReference type="SUPFAM" id="SSF52047">
    <property type="entry name" value="RNI-like"/>
    <property type="match status" value="1"/>
</dbReference>
<dbReference type="InterPro" id="IPR032675">
    <property type="entry name" value="LRR_dom_sf"/>
</dbReference>
<name>A0A232EWP8_9HYME</name>
<gene>
    <name evidence="2" type="ORF">TSAR_011665</name>
</gene>
<dbReference type="Pfam" id="PF12937">
    <property type="entry name" value="F-box-like"/>
    <property type="match status" value="1"/>
</dbReference>
<dbReference type="Gene3D" id="3.80.10.10">
    <property type="entry name" value="Ribonuclease Inhibitor"/>
    <property type="match status" value="2"/>
</dbReference>
<comment type="caution">
    <text evidence="2">The sequence shown here is derived from an EMBL/GenBank/DDBJ whole genome shotgun (WGS) entry which is preliminary data.</text>
</comment>
<protein>
    <recommendedName>
        <fullName evidence="1">F-box domain-containing protein</fullName>
    </recommendedName>
</protein>
<proteinExistence type="predicted"/>
<dbReference type="EMBL" id="NNAY01001829">
    <property type="protein sequence ID" value="OXU22779.1"/>
    <property type="molecule type" value="Genomic_DNA"/>
</dbReference>
<evidence type="ECO:0000313" key="2">
    <source>
        <dbReference type="EMBL" id="OXU22779.1"/>
    </source>
</evidence>